<protein>
    <submittedName>
        <fullName evidence="1 2">Interleukin-22</fullName>
    </submittedName>
</protein>
<dbReference type="ZFIN" id="ZDB-GENE-060209-3">
    <property type="gene designation" value="il22"/>
</dbReference>
<reference evidence="4" key="4">
    <citation type="journal article" date="2006" name="Mol. Immunol.">
        <title>An unexpected discovery of two interferon gamma-like genes along with interleukin (IL)-22 and -26 from teleost: IL-22 and -26 genes have been described for the first time outside mammals.</title>
        <authorList>
            <person name="Igawa D."/>
            <person name="Sakai M."/>
            <person name="Savan R."/>
        </authorList>
    </citation>
    <scope>NUCLEOTIDE SEQUENCE</scope>
</reference>
<dbReference type="CTD" id="50616"/>
<dbReference type="GO" id="GO:0050727">
    <property type="term" value="P:regulation of inflammatory response"/>
    <property type="evidence" value="ECO:0000315"/>
    <property type="project" value="ZFIN"/>
</dbReference>
<dbReference type="PaxDb" id="7955-ENSDARP00000067154"/>
<reference evidence="4" key="12">
    <citation type="journal article" date="2022" name="Genomics">
        <title>Understanding the complexity of epimorphic regeneration in zebrafish caudal fin tissue: A transcriptomic and proteomic approach.</title>
        <authorList>
            <person name="Banu S."/>
            <person name="Gaur N."/>
            <person name="Nair S."/>
            <person name="Ravikrishnan T."/>
            <person name="Khan S."/>
            <person name="Mani S."/>
            <person name="Bharathi S."/>
            <person name="Mandal K."/>
            <person name="Kuram N.A."/>
            <person name="Vuppaladadium S."/>
            <person name="Ravi R."/>
            <person name="Murthy C.L.N."/>
            <person name="Quoseena M."/>
            <person name="Babu N.S."/>
            <person name="Idris M.M."/>
        </authorList>
    </citation>
    <scope>NUCLEOTIDE SEQUENCE</scope>
</reference>
<dbReference type="OrthoDB" id="9451249at2759"/>
<evidence type="ECO:0000313" key="5">
    <source>
        <dbReference type="ZFIN" id="ZDB-GENE-060209-3"/>
    </source>
</evidence>
<dbReference type="KEGG" id="dre:553964"/>
<dbReference type="AlphaFoldDB" id="Q5TLE4"/>
<dbReference type="SUPFAM" id="SSF47266">
    <property type="entry name" value="4-helical cytokines"/>
    <property type="match status" value="1"/>
</dbReference>
<dbReference type="SMR" id="Q5TLE4"/>
<dbReference type="EMBL" id="AB194274">
    <property type="protein sequence ID" value="BAD72867.1"/>
    <property type="molecule type" value="Genomic_DNA"/>
</dbReference>
<dbReference type="HOGENOM" id="CLU_1293976_0_0_1"/>
<reference evidence="4" key="15">
    <citation type="journal article" date="2023" name="Gut Microbes">
        <title>Vitamin D influences gut microbiota and acetate production in zebrafish (Danio rerio) to promote intestinal immunity against invading pathogens.</title>
        <authorList>
            <person name="Liao X."/>
            <person name="Lan Y."/>
            <person name="Wang W."/>
            <person name="Zhang J."/>
            <person name="Shao R."/>
            <person name="Yin Z."/>
            <person name="Gudmundsson G.H."/>
            <person name="Bergman P."/>
            <person name="Mai K."/>
            <person name="Ai Q."/>
            <person name="Wan M."/>
        </authorList>
    </citation>
    <scope>NUCLEOTIDE SEQUENCE</scope>
</reference>
<dbReference type="EMBL" id="BX465210">
    <property type="status" value="NOT_ANNOTATED_CDS"/>
    <property type="molecule type" value="Genomic_DNA"/>
</dbReference>
<keyword evidence="3" id="KW-1185">Reference proteome</keyword>
<keyword evidence="6" id="KW-0002">3D-structure</keyword>
<dbReference type="Bgee" id="ENSDARG00000045673">
    <property type="expression patterns" value="Expressed in granulocyte and 1 other cell type or tissue"/>
</dbReference>
<dbReference type="Gene3D" id="1.20.1250.10">
    <property type="match status" value="1"/>
</dbReference>
<reference evidence="4" key="6">
    <citation type="journal article" date="2010" name="Fish Shellfish Immunol.">
        <title>Using an improved Tol2 transposon system to produce transgenic zebrafish with epinecidin-1 which enhanced resistance to bacterial infection.</title>
        <authorList>
            <person name="Peng K.C."/>
            <person name="Pan C.Y."/>
            <person name="Chou H.N."/>
            <person name="Chen J.Y."/>
        </authorList>
    </citation>
    <scope>NUCLEOTIDE SEQUENCE</scope>
</reference>
<reference evidence="4" key="11">
    <citation type="journal article" date="2017" name="Sci. Bull.">
        <title>Loss of stat3 function leads to spine malformation and immune disorder in zebrafish.</title>
        <authorList>
            <person name="Xiong S."/>
            <person name="Wu J."/>
            <person name="Jing J."/>
            <person name="Huang P."/>
            <person name="Li Z."/>
            <person name="Mei J."/>
            <person name="Gui J.F."/>
        </authorList>
    </citation>
    <scope>NUCLEOTIDE SEQUENCE</scope>
</reference>
<name>Q5TLE4_DANRE</name>
<reference evidence="4" key="13">
    <citation type="journal article" date="2022" name="Infect. Immun.">
        <title>Neutrophil-Associated Responses to Vibrio cholerae Infection in a Natural Host Model.</title>
        <authorList>
            <person name="Farr D."/>
            <person name="Nag D."/>
            <person name="Chazin W.J."/>
            <person name="Harrison S."/>
            <person name="Thummel R."/>
            <person name="Luo X."/>
            <person name="Raychaudhuri S."/>
            <person name="Withey J.H."/>
        </authorList>
    </citation>
    <scope>NUCLEOTIDE SEQUENCE</scope>
</reference>
<dbReference type="GO" id="GO:0050829">
    <property type="term" value="P:defense response to Gram-negative bacterium"/>
    <property type="evidence" value="ECO:0000314"/>
    <property type="project" value="ZFIN"/>
</dbReference>
<dbReference type="RefSeq" id="NP_001018628.1">
    <property type="nucleotide sequence ID" value="NM_001020792.1"/>
</dbReference>
<accession>Q5TLE4</accession>
<dbReference type="InterPro" id="IPR009079">
    <property type="entry name" value="4_helix_cytokine-like_core"/>
</dbReference>
<evidence type="ECO:0000313" key="3">
    <source>
        <dbReference type="Proteomes" id="UP000000437"/>
    </source>
</evidence>
<dbReference type="OMA" id="SCCINAR"/>
<feature type="disulfide bond" evidence="6">
    <location>
        <begin position="117"/>
        <end position="210"/>
    </location>
</feature>
<organism evidence="1">
    <name type="scientific">Danio rerio</name>
    <name type="common">Zebrafish</name>
    <name type="synonym">Brachydanio rerio</name>
    <dbReference type="NCBI Taxonomy" id="7955"/>
    <lineage>
        <taxon>Eukaryota</taxon>
        <taxon>Metazoa</taxon>
        <taxon>Chordata</taxon>
        <taxon>Craniata</taxon>
        <taxon>Vertebrata</taxon>
        <taxon>Euteleostomi</taxon>
        <taxon>Actinopterygii</taxon>
        <taxon>Neopterygii</taxon>
        <taxon>Teleostei</taxon>
        <taxon>Ostariophysi</taxon>
        <taxon>Cypriniformes</taxon>
        <taxon>Danionidae</taxon>
        <taxon>Danioninae</taxon>
        <taxon>Danio</taxon>
    </lineage>
</organism>
<dbReference type="Proteomes" id="UP000000437">
    <property type="component" value="Chromosome 4"/>
</dbReference>
<reference evidence="4" key="16">
    <citation type="submission" date="2025-04" db="UniProtKB">
        <authorList>
            <consortium name="RefSeq"/>
        </authorList>
    </citation>
    <scope>IDENTIFICATION</scope>
</reference>
<evidence type="ECO:0000313" key="4">
    <source>
        <dbReference type="RefSeq" id="NP_001018628.1"/>
    </source>
</evidence>
<accession>A0A8M1N6I7</accession>
<dbReference type="GO" id="GO:0006955">
    <property type="term" value="P:immune response"/>
    <property type="evidence" value="ECO:0000314"/>
    <property type="project" value="ZFIN"/>
</dbReference>
<evidence type="ECO:0000313" key="1">
    <source>
        <dbReference type="EMBL" id="BAD72867.1"/>
    </source>
</evidence>
<reference evidence="2 3" key="8">
    <citation type="journal article" date="2013" name="Nature">
        <title>The zebrafish reference genome sequence and its relationship to the human genome.</title>
        <authorList>
            <consortium name="Genome Reference Consortium Zebrafish"/>
            <person name="Howe K."/>
            <person name="Clark M.D."/>
            <person name="Torroja C.F."/>
            <person name="Torrance J."/>
            <person name="Berthelot C."/>
            <person name="Muffato M."/>
            <person name="Collins J.E."/>
            <person name="Humphray S."/>
            <person name="McLaren K."/>
            <person name="Matthews L."/>
            <person name="McLaren S."/>
            <person name="Sealy I."/>
            <person name="Caccamo M."/>
            <person name="Churcher C."/>
            <person name="Scott C."/>
            <person name="Barrett J.C."/>
            <person name="Koch R."/>
            <person name="Rauch G.J."/>
            <person name="White S."/>
            <person name="Chow W."/>
            <person name="Kilian B."/>
            <person name="Quintais L.T."/>
            <person name="Guerra-Assuncao J.A."/>
            <person name="Zhou Y."/>
            <person name="Gu Y."/>
            <person name="Yen J."/>
            <person name="Vogel J.H."/>
            <person name="Eyre T."/>
            <person name="Redmond S."/>
            <person name="Banerjee R."/>
            <person name="Chi J."/>
            <person name="Fu B."/>
            <person name="Langley E."/>
            <person name="Maguire S.F."/>
            <person name="Laird G.K."/>
            <person name="Lloyd D."/>
            <person name="Kenyon E."/>
            <person name="Donaldson S."/>
            <person name="Sehra H."/>
            <person name="Almeida-King J."/>
            <person name="Loveland J."/>
            <person name="Trevanion S."/>
            <person name="Jones M."/>
            <person name="Quail M."/>
            <person name="Willey D."/>
            <person name="Hunt A."/>
            <person name="Burton J."/>
            <person name="Sims S."/>
            <person name="McLay K."/>
            <person name="Plumb B."/>
            <person name="Davis J."/>
            <person name="Clee C."/>
            <person name="Oliver K."/>
            <person name="Clark R."/>
            <person name="Riddle C."/>
            <person name="Elliot D."/>
            <person name="Eliott D."/>
            <person name="Threadgold G."/>
            <person name="Harden G."/>
            <person name="Ware D."/>
            <person name="Begum S."/>
            <person name="Mortimore B."/>
            <person name="Mortimer B."/>
            <person name="Kerry G."/>
            <person name="Heath P."/>
            <person name="Phillimore B."/>
            <person name="Tracey A."/>
            <person name="Corby N."/>
            <person name="Dunn M."/>
            <person name="Johnson C."/>
            <person name="Wood J."/>
            <person name="Clark S."/>
            <person name="Pelan S."/>
            <person name="Griffiths G."/>
            <person name="Smith M."/>
            <person name="Glithero R."/>
            <person name="Howden P."/>
            <person name="Barker N."/>
            <person name="Lloyd C."/>
            <person name="Stevens C."/>
            <person name="Harley J."/>
            <person name="Holt K."/>
            <person name="Panagiotidis G."/>
            <person name="Lovell J."/>
            <person name="Beasley H."/>
            <person name="Henderson C."/>
            <person name="Gordon D."/>
            <person name="Auger K."/>
            <person name="Wright D."/>
            <person name="Collins J."/>
            <person name="Raisen C."/>
            <person name="Dyer L."/>
            <person name="Leung K."/>
            <person name="Robertson L."/>
            <person name="Ambridge K."/>
            <person name="Leongamornlert D."/>
            <person name="McGuire S."/>
            <person name="Gilderthorp R."/>
            <person name="Griffiths C."/>
            <person name="Manthravadi D."/>
            <person name="Nichol S."/>
            <person name="Barker G."/>
            <person name="Whitehead S."/>
            <person name="Kay M."/>
            <person name="Brown J."/>
            <person name="Murnane C."/>
            <person name="Gray E."/>
            <person name="Humphries M."/>
            <person name="Sycamore N."/>
            <person name="Barker D."/>
            <person name="Saunders D."/>
            <person name="Wallis J."/>
            <person name="Babbage A."/>
            <person name="Hammond S."/>
            <person name="Mashreghi-Mohammadi M."/>
            <person name="Barr L."/>
            <person name="Martin S."/>
            <person name="Wray P."/>
            <person name="Ellington A."/>
            <person name="Matthews N."/>
            <person name="Ellwood M."/>
            <person name="Woodmansey R."/>
            <person name="Clark G."/>
            <person name="Cooper J."/>
            <person name="Cooper J."/>
            <person name="Tromans A."/>
            <person name="Grafham D."/>
            <person name="Skuce C."/>
            <person name="Pandian R."/>
            <person name="Andrews R."/>
            <person name="Harrison E."/>
            <person name="Kimberley A."/>
            <person name="Garnett J."/>
            <person name="Fosker N."/>
            <person name="Hall R."/>
            <person name="Garner P."/>
            <person name="Kelly D."/>
            <person name="Bird C."/>
            <person name="Palmer S."/>
            <person name="Gehring I."/>
            <person name="Berger A."/>
            <person name="Dooley C.M."/>
            <person name="Ersan-Urun Z."/>
            <person name="Eser C."/>
            <person name="Geiger H."/>
            <person name="Geisler M."/>
            <person name="Karotki L."/>
            <person name="Kirn A."/>
            <person name="Konantz J."/>
            <person name="Konantz M."/>
            <person name="Oberlander M."/>
            <person name="Rudolph-Geiger S."/>
            <person name="Teucke M."/>
            <person name="Lanz C."/>
            <person name="Raddatz G."/>
            <person name="Osoegawa K."/>
            <person name="Zhu B."/>
            <person name="Rapp A."/>
            <person name="Widaa S."/>
            <person name="Langford C."/>
            <person name="Yang F."/>
            <person name="Schuster S.C."/>
            <person name="Carter N.P."/>
            <person name="Harrow J."/>
            <person name="Ning Z."/>
            <person name="Herrero J."/>
            <person name="Searle S.M."/>
            <person name="Enright A."/>
            <person name="Geisler R."/>
            <person name="Plasterk R.H."/>
            <person name="Lee C."/>
            <person name="Westerfield M."/>
            <person name="de Jong P.J."/>
            <person name="Zon L.I."/>
            <person name="Postlethwait J.H."/>
            <person name="Nusslein-Volhard C."/>
            <person name="Hubbard T.J."/>
            <person name="Roest Crollius H."/>
            <person name="Rogers J."/>
            <person name="Stemple D.L."/>
        </authorList>
    </citation>
    <scope>NUCLEOTIDE SEQUENCE [LARGE SCALE GENOMIC DNA]</scope>
    <source>
        <strain evidence="2">Tuebingen</strain>
    </source>
</reference>
<reference evidence="4" key="5">
    <citation type="journal article" date="2007" name="Genome Biol.">
        <title>Conservation and divergence of gene families encoding components of innate immune response systems in zebrafish.</title>
        <authorList>
            <person name="Stein C."/>
            <person name="Caccamo M."/>
            <person name="Laird G."/>
            <person name="Leptin M."/>
        </authorList>
    </citation>
    <scope>NUCLEOTIDE SEQUENCE</scope>
</reference>
<dbReference type="AGR" id="ZFIN:ZDB-GENE-060209-3"/>
<reference evidence="4" key="14">
    <citation type="journal article" date="2022" name="Mucosal Immunol.">
        <title>Interleukin-10 regulates goblet cell numbers through Notch signaling in the developing zebrafish intestine.</title>
        <authorList>
            <person name="Morales R.A."/>
            <person name="Rabahi S."/>
            <person name="Diaz O.E."/>
            <person name="Salloum Y."/>
            <person name="Kern B.C."/>
            <person name="Westling M."/>
            <person name="Luo X."/>
            <person name="Parigi S.M."/>
            <person name="Monasterio G."/>
            <person name="Das S."/>
            <person name="Hernandez P.P."/>
            <person name="Villablanca E.J."/>
        </authorList>
    </citation>
    <scope>NUCLEOTIDE SEQUENCE</scope>
</reference>
<proteinExistence type="evidence at protein level"/>
<reference evidence="2" key="10">
    <citation type="submission" date="2015-11" db="UniProtKB">
        <authorList>
            <consortium name="Ensembl"/>
        </authorList>
    </citation>
    <scope>IDENTIFICATION</scope>
    <source>
        <strain evidence="2">Tuebingen</strain>
    </source>
</reference>
<feature type="disulfide bond" evidence="6">
    <location>
        <begin position="118"/>
        <end position="163"/>
    </location>
</feature>
<evidence type="ECO:0007829" key="6">
    <source>
        <dbReference type="PDB" id="4O6K"/>
    </source>
</evidence>
<reference evidence="4" key="7">
    <citation type="journal article" date="2010" name="Fish Shellfish Immunol.">
        <title>Tilapia hepcidin (TH)2-3 as a transgene in transgenic fish enhances resistance to Vibrio vulnificus infection and causes variations in immune-related genes after infection by different bacterial species.</title>
        <authorList>
            <person name="Hsieh J.C."/>
            <person name="Pan C.Y."/>
            <person name="Chen J.Y."/>
        </authorList>
    </citation>
    <scope>NUCLEOTIDE SEQUENCE</scope>
</reference>
<dbReference type="GeneTree" id="ENSGT00950000183124"/>
<dbReference type="PDBsum" id="4O6K"/>
<dbReference type="PDB" id="4O6K">
    <property type="method" value="X-ray"/>
    <property type="resolution" value="2.10 A"/>
    <property type="chains" value="A/B/C/D=71-213"/>
</dbReference>
<dbReference type="GeneID" id="553964"/>
<reference evidence="4" key="3">
    <citation type="journal article" date="2005" name="Pharmacol. Ther.">
        <title>Evolution of the Class 2 cytokines and receptors, and discovery of new friends and relatives.</title>
        <authorList>
            <person name="Krause C.D."/>
            <person name="Pestka S."/>
        </authorList>
    </citation>
    <scope>NUCLEOTIDE SEQUENCE</scope>
</reference>
<dbReference type="Ensembl" id="ENSDART00000067155.4">
    <property type="protein sequence ID" value="ENSDARP00000067154.3"/>
    <property type="gene ID" value="ENSDARG00000045673.4"/>
</dbReference>
<dbReference type="STRING" id="7955.ENSDARP00000067154"/>
<reference evidence="1" key="2">
    <citation type="submission" date="2004-11" db="EMBL/GenBank/DDBJ databases">
        <title>Cloning and analysis of interferon gamma genes in fish.</title>
        <authorList>
            <person name="Savan R."/>
            <person name="Igawa D."/>
            <person name="Sakai M."/>
        </authorList>
    </citation>
    <scope>NUCLEOTIDE SEQUENCE</scope>
</reference>
<reference evidence="1" key="1">
    <citation type="submission" date="2004-11" db="EMBL/GenBank/DDBJ databases">
        <title>Cloning and analysis of IL-10 gene family in fish.</title>
        <authorList>
            <person name="Savan R."/>
            <person name="Igawa D."/>
            <person name="Sakai M."/>
        </authorList>
    </citation>
    <scope>NUCLEOTIDE SEQUENCE</scope>
</reference>
<gene>
    <name evidence="2 4 5" type="primary">il22</name>
    <name evidence="1" type="synonym">IL-22</name>
</gene>
<reference evidence="6" key="9">
    <citation type="journal article" date="2014" name="Genes Immun.">
        <title>The crystal structure of zebrafish IL-22 reveals an evolutionary, conserved structure highly similar to that of human IL-22.</title>
        <authorList>
            <person name="Siupka P."/>
            <person name="Hamming O.J."/>
            <person name="Fretaud M."/>
            <person name="Luftalla G."/>
            <person name="Levraud J.P."/>
            <person name="Hartmann R."/>
        </authorList>
    </citation>
    <scope>X-RAY CRYSTALLOGRAPHY (2.10 ANGSTROMS) OF 71-213</scope>
    <scope>DISULFIDE BONDS</scope>
</reference>
<sequence length="213" mass="24373">MGDYAKGEKTTTVTYRHDIKAPEPQDALQVSTSRNNGVHKRTDTRIHSSTCDMKCFTLIALLCSCFLSGCARPTPLDSSATWNDLAAMTDTARNEDDHETRLLPYFSHDMLQEEGSCCINARILKYYVNHVLESDEHTDMKYPMIRNVREGLHRVEQELQNHCKHDYSSHPLVKQFKRNYHASAIMDLAAARNKAIGETNTLYHYLFESCTPK</sequence>
<evidence type="ECO:0000313" key="2">
    <source>
        <dbReference type="Ensembl" id="ENSDARP00000067154"/>
    </source>
</evidence>